<keyword evidence="2" id="KW-0812">Transmembrane</keyword>
<feature type="transmembrane region" description="Helical" evidence="2">
    <location>
        <begin position="65"/>
        <end position="83"/>
    </location>
</feature>
<dbReference type="RefSeq" id="WP_340524591.1">
    <property type="nucleotide sequence ID" value="NZ_JBBLXS010000562.1"/>
</dbReference>
<dbReference type="EMBL" id="JBBLXS010000562">
    <property type="protein sequence ID" value="MEK0188268.1"/>
    <property type="molecule type" value="Genomic_DNA"/>
</dbReference>
<keyword evidence="2" id="KW-1133">Transmembrane helix</keyword>
<comment type="caution">
    <text evidence="4">The sequence shown here is derived from an EMBL/GenBank/DDBJ whole genome shotgun (WGS) entry which is preliminary data.</text>
</comment>
<evidence type="ECO:0000256" key="1">
    <source>
        <dbReference type="SAM" id="MobiDB-lite"/>
    </source>
</evidence>
<feature type="compositionally biased region" description="Low complexity" evidence="1">
    <location>
        <begin position="157"/>
        <end position="170"/>
    </location>
</feature>
<proteinExistence type="predicted"/>
<evidence type="ECO:0000313" key="5">
    <source>
        <dbReference type="Proteomes" id="UP001384579"/>
    </source>
</evidence>
<feature type="region of interest" description="Disordered" evidence="1">
    <location>
        <begin position="121"/>
        <end position="170"/>
    </location>
</feature>
<evidence type="ECO:0000256" key="2">
    <source>
        <dbReference type="SAM" id="Phobius"/>
    </source>
</evidence>
<evidence type="ECO:0008006" key="6">
    <source>
        <dbReference type="Google" id="ProtNLM"/>
    </source>
</evidence>
<dbReference type="Proteomes" id="UP001384579">
    <property type="component" value="Unassembled WGS sequence"/>
</dbReference>
<protein>
    <recommendedName>
        <fullName evidence="6">Transmembrane protein</fullName>
    </recommendedName>
</protein>
<name>A0ABU8YV95_9CYAN</name>
<evidence type="ECO:0000313" key="4">
    <source>
        <dbReference type="EMBL" id="MEK0188268.1"/>
    </source>
</evidence>
<accession>A0ABU8YV95</accession>
<keyword evidence="2" id="KW-0472">Membrane</keyword>
<evidence type="ECO:0000256" key="3">
    <source>
        <dbReference type="SAM" id="SignalP"/>
    </source>
</evidence>
<gene>
    <name evidence="4" type="ORF">WMG39_26000</name>
</gene>
<sequence>MKKFQVLAGIASTVAIASSIALGDAALAFPCPYSKSNAAQSGSGTTLVGSGGQAQMNPCKSYKTLALGFLGLAGVLGGGAAYMSYRVGKRAQAACAAMSDNFEVFQESIADESMEAYLEVPTDTDSESPMAATESASPLGVVREHPEAPGGELDLGSSRPIASAPSAIVQ</sequence>
<keyword evidence="5" id="KW-1185">Reference proteome</keyword>
<reference evidence="4 5" key="1">
    <citation type="journal article" date="2020" name="Harmful Algae">
        <title>Molecular and morphological characterization of a novel dihydroanatoxin-a producing Microcoleus species (cyanobacteria) from the Russian River, California, USA.</title>
        <authorList>
            <person name="Conklin K.Y."/>
            <person name="Stancheva R."/>
            <person name="Otten T.G."/>
            <person name="Fadness R."/>
            <person name="Boyer G.L."/>
            <person name="Read B."/>
            <person name="Zhang X."/>
            <person name="Sheath R.G."/>
        </authorList>
    </citation>
    <scope>NUCLEOTIDE SEQUENCE [LARGE SCALE GENOMIC DNA]</scope>
    <source>
        <strain evidence="4 5">PTRS2</strain>
    </source>
</reference>
<feature type="signal peptide" evidence="3">
    <location>
        <begin position="1"/>
        <end position="23"/>
    </location>
</feature>
<keyword evidence="3" id="KW-0732">Signal</keyword>
<feature type="chain" id="PRO_5046081221" description="Transmembrane protein" evidence="3">
    <location>
        <begin position="24"/>
        <end position="170"/>
    </location>
</feature>
<organism evidence="4 5">
    <name type="scientific">Microcoleus anatoxicus PTRS2</name>
    <dbReference type="NCBI Taxonomy" id="2705321"/>
    <lineage>
        <taxon>Bacteria</taxon>
        <taxon>Bacillati</taxon>
        <taxon>Cyanobacteriota</taxon>
        <taxon>Cyanophyceae</taxon>
        <taxon>Oscillatoriophycideae</taxon>
        <taxon>Oscillatoriales</taxon>
        <taxon>Microcoleaceae</taxon>
        <taxon>Microcoleus</taxon>
        <taxon>Microcoleus anatoxicus</taxon>
    </lineage>
</organism>